<dbReference type="AlphaFoldDB" id="L9ZX53"/>
<dbReference type="PROSITE" id="PS50263">
    <property type="entry name" value="CN_HYDROLASE"/>
    <property type="match status" value="1"/>
</dbReference>
<evidence type="ECO:0000256" key="2">
    <source>
        <dbReference type="SAM" id="MobiDB-lite"/>
    </source>
</evidence>
<organism evidence="4 5">
    <name type="scientific">Natrialba hulunbeirensis JCM 10989</name>
    <dbReference type="NCBI Taxonomy" id="1227493"/>
    <lineage>
        <taxon>Archaea</taxon>
        <taxon>Methanobacteriati</taxon>
        <taxon>Methanobacteriota</taxon>
        <taxon>Stenosarchaea group</taxon>
        <taxon>Halobacteria</taxon>
        <taxon>Halobacteriales</taxon>
        <taxon>Natrialbaceae</taxon>
        <taxon>Natrialba</taxon>
    </lineage>
</organism>
<feature type="region of interest" description="Disordered" evidence="2">
    <location>
        <begin position="1"/>
        <end position="26"/>
    </location>
</feature>
<dbReference type="EMBL" id="AOIM01000033">
    <property type="protein sequence ID" value="ELY91070.1"/>
    <property type="molecule type" value="Genomic_DNA"/>
</dbReference>
<dbReference type="STRING" id="1227493.C483_10311"/>
<feature type="domain" description="CN hydrolase" evidence="3">
    <location>
        <begin position="31"/>
        <end position="290"/>
    </location>
</feature>
<dbReference type="SUPFAM" id="SSF56317">
    <property type="entry name" value="Carbon-nitrogen hydrolase"/>
    <property type="match status" value="1"/>
</dbReference>
<reference evidence="4 5" key="1">
    <citation type="journal article" date="2014" name="PLoS Genet.">
        <title>Phylogenetically driven sequencing of extremely halophilic archaea reveals strategies for static and dynamic osmo-response.</title>
        <authorList>
            <person name="Becker E.A."/>
            <person name="Seitzer P.M."/>
            <person name="Tritt A."/>
            <person name="Larsen D."/>
            <person name="Krusor M."/>
            <person name="Yao A.I."/>
            <person name="Wu D."/>
            <person name="Madern D."/>
            <person name="Eisen J.A."/>
            <person name="Darling A.E."/>
            <person name="Facciotti M.T."/>
        </authorList>
    </citation>
    <scope>NUCLEOTIDE SEQUENCE [LARGE SCALE GENOMIC DNA]</scope>
    <source>
        <strain evidence="4 5">JCM 10989</strain>
    </source>
</reference>
<gene>
    <name evidence="4" type="ORF">C483_10311</name>
</gene>
<dbReference type="CDD" id="cd07580">
    <property type="entry name" value="nitrilase_2"/>
    <property type="match status" value="1"/>
</dbReference>
<evidence type="ECO:0000313" key="4">
    <source>
        <dbReference type="EMBL" id="ELY91070.1"/>
    </source>
</evidence>
<keyword evidence="1" id="KW-0378">Hydrolase</keyword>
<dbReference type="Proteomes" id="UP000011519">
    <property type="component" value="Unassembled WGS sequence"/>
</dbReference>
<comment type="caution">
    <text evidence="4">The sequence shown here is derived from an EMBL/GenBank/DDBJ whole genome shotgun (WGS) entry which is preliminary data.</text>
</comment>
<dbReference type="PANTHER" id="PTHR43674:SF2">
    <property type="entry name" value="BETA-UREIDOPROPIONASE"/>
    <property type="match status" value="1"/>
</dbReference>
<keyword evidence="4" id="KW-0808">Transferase</keyword>
<keyword evidence="5" id="KW-1185">Reference proteome</keyword>
<keyword evidence="4" id="KW-0012">Acyltransferase</keyword>
<dbReference type="PANTHER" id="PTHR43674">
    <property type="entry name" value="NITRILASE C965.09-RELATED"/>
    <property type="match status" value="1"/>
</dbReference>
<accession>L9ZX53</accession>
<dbReference type="PATRIC" id="fig|1227493.4.peg.2053"/>
<dbReference type="Pfam" id="PF00795">
    <property type="entry name" value="CN_hydrolase"/>
    <property type="match status" value="1"/>
</dbReference>
<dbReference type="GO" id="GO:0016746">
    <property type="term" value="F:acyltransferase activity"/>
    <property type="evidence" value="ECO:0007669"/>
    <property type="project" value="UniProtKB-KW"/>
</dbReference>
<name>L9ZX53_9EURY</name>
<dbReference type="InterPro" id="IPR003010">
    <property type="entry name" value="C-N_Hydrolase"/>
</dbReference>
<dbReference type="InterPro" id="IPR050345">
    <property type="entry name" value="Aliph_Amidase/BUP"/>
</dbReference>
<dbReference type="OrthoDB" id="39312at2157"/>
<dbReference type="GO" id="GO:0050126">
    <property type="term" value="F:N-carbamoylputrescine amidase activity"/>
    <property type="evidence" value="ECO:0007669"/>
    <property type="project" value="TreeGrafter"/>
</dbReference>
<protein>
    <submittedName>
        <fullName evidence="4">Nitrilase/cyanide hydratase and apolipoprotein N-acyltransferase</fullName>
    </submittedName>
</protein>
<evidence type="ECO:0000259" key="3">
    <source>
        <dbReference type="PROSITE" id="PS50263"/>
    </source>
</evidence>
<evidence type="ECO:0000313" key="5">
    <source>
        <dbReference type="Proteomes" id="UP000011519"/>
    </source>
</evidence>
<sequence>MTNASSGSGSGADPDTKPGLAADEPAAATDAQIVVAQTRPVFGEIERNREHTVTVVREHADADLIVLPELATSGYVFESEAELAAMAEPRDGETADAWTAVAAETDTWIVGGFPEAVEADEDVDADIDTDTNTDVQYYNSALVVSPDGVETVYRKLHLWNEEHRWFTAGDEVTVVDTPFGRLGVQICNDLWFPELTVTQAKAGVDLVAVPTNWVPGPADGTRPGGWTIGAHQALAHANANRVFVACADRAGTERGVMFEGQSVILDPNGLPLAGPAPVDGEHALTATCTLTRARKKELTPYDDALASRRPEHYDC</sequence>
<dbReference type="RefSeq" id="WP_006653261.1">
    <property type="nucleotide sequence ID" value="NZ_AOIM01000033.1"/>
</dbReference>
<evidence type="ECO:0000256" key="1">
    <source>
        <dbReference type="ARBA" id="ARBA00022801"/>
    </source>
</evidence>
<dbReference type="Gene3D" id="3.60.110.10">
    <property type="entry name" value="Carbon-nitrogen hydrolase"/>
    <property type="match status" value="1"/>
</dbReference>
<keyword evidence="4" id="KW-0449">Lipoprotein</keyword>
<dbReference type="GO" id="GO:0033388">
    <property type="term" value="P:putrescine biosynthetic process from arginine"/>
    <property type="evidence" value="ECO:0007669"/>
    <property type="project" value="TreeGrafter"/>
</dbReference>
<proteinExistence type="predicted"/>
<dbReference type="InterPro" id="IPR036526">
    <property type="entry name" value="C-N_Hydrolase_sf"/>
</dbReference>